<gene>
    <name evidence="1" type="ORF">NM208_g3218</name>
</gene>
<sequence>MYMSALFLGYAATLASAGCFSSGESWGGDRSAALAAAQTACSDGRLNIGYSRGQTATACINLSTIKKVDFTISADLTVLEGEKIPLDSNSDICTSLLHAEINGCEHGGHSGPHEMRDDKIVHNYGNLYVTRTCKSFETKGKFGRDGATTPYPNVLRTSAGVNCTAKLARSDGGNQTLCDYERYSMGITVNSTINVSISDAQTVLNAVRDAASPKTAAYVNLNETVLLPYNNTEPGVLVGDVGYWIFTPYIRCWEGLLKSCDGDDYGQDGTAVEVCGYQLNSWKEDGSTTADGETTFLTTDGKTARDAKGIPYPTWEEALKKQKEQKEAKKKDDESAGIGAQCLLDVREYVKAVYGAIFAHYQDAWLPDRPIVSPSELSSTKRVSLPSKYRLLYPDTVYFSTNVYFNDMNNTADRKLAYILPFLRLDLLTKLLISFNADGRYGQYLKTWLFACTREIGPYYRSWDLQNHFFSQYEEFVAYDSALLFRGLHPESRLSRMGIIRRHNQFYWDEDYNRGARQQKQHELQLMIYRQRAWGLFDNTRLYSNMEKHFPTMDDLDEQAASQPIGVFYERPRRRSQRWHDWYLGRSLESPLEMEIQGSLGEESPRIQERVEDNHGCLGRFFEKQTPCKLPTFWL</sequence>
<evidence type="ECO:0000313" key="2">
    <source>
        <dbReference type="Proteomes" id="UP001148629"/>
    </source>
</evidence>
<organism evidence="1 2">
    <name type="scientific">Fusarium decemcellulare</name>
    <dbReference type="NCBI Taxonomy" id="57161"/>
    <lineage>
        <taxon>Eukaryota</taxon>
        <taxon>Fungi</taxon>
        <taxon>Dikarya</taxon>
        <taxon>Ascomycota</taxon>
        <taxon>Pezizomycotina</taxon>
        <taxon>Sordariomycetes</taxon>
        <taxon>Hypocreomycetidae</taxon>
        <taxon>Hypocreales</taxon>
        <taxon>Nectriaceae</taxon>
        <taxon>Fusarium</taxon>
        <taxon>Fusarium decemcellulare species complex</taxon>
    </lineage>
</organism>
<protein>
    <submittedName>
        <fullName evidence="1">Uncharacterized protein</fullName>
    </submittedName>
</protein>
<accession>A0ACC1SQ19</accession>
<proteinExistence type="predicted"/>
<evidence type="ECO:0000313" key="1">
    <source>
        <dbReference type="EMBL" id="KAJ3544147.1"/>
    </source>
</evidence>
<keyword evidence="2" id="KW-1185">Reference proteome</keyword>
<comment type="caution">
    <text evidence="1">The sequence shown here is derived from an EMBL/GenBank/DDBJ whole genome shotgun (WGS) entry which is preliminary data.</text>
</comment>
<name>A0ACC1SQ19_9HYPO</name>
<reference evidence="1" key="1">
    <citation type="submission" date="2022-08" db="EMBL/GenBank/DDBJ databases">
        <title>Genome Sequence of Fusarium decemcellulare.</title>
        <authorList>
            <person name="Buettner E."/>
        </authorList>
    </citation>
    <scope>NUCLEOTIDE SEQUENCE</scope>
    <source>
        <strain evidence="1">Babe19</strain>
    </source>
</reference>
<dbReference type="EMBL" id="JANRMS010000210">
    <property type="protein sequence ID" value="KAJ3544147.1"/>
    <property type="molecule type" value="Genomic_DNA"/>
</dbReference>
<dbReference type="Proteomes" id="UP001148629">
    <property type="component" value="Unassembled WGS sequence"/>
</dbReference>